<comment type="caution">
    <text evidence="1">The sequence shown here is derived from an EMBL/GenBank/DDBJ whole genome shotgun (WGS) entry which is preliminary data.</text>
</comment>
<evidence type="ECO:0000313" key="1">
    <source>
        <dbReference type="EMBL" id="PWK49250.1"/>
    </source>
</evidence>
<proteinExistence type="predicted"/>
<reference evidence="1 2" key="1">
    <citation type="submission" date="2018-05" db="EMBL/GenBank/DDBJ databases">
        <title>Genomic Encyclopedia of Type Strains, Phase IV (KMG-IV): sequencing the most valuable type-strain genomes for metagenomic binning, comparative biology and taxonomic classification.</title>
        <authorList>
            <person name="Goeker M."/>
        </authorList>
    </citation>
    <scope>NUCLEOTIDE SEQUENCE [LARGE SCALE GENOMIC DNA]</scope>
    <source>
        <strain evidence="1 2">DSM 25350</strain>
    </source>
</reference>
<keyword evidence="2" id="KW-1185">Reference proteome</keyword>
<dbReference type="AlphaFoldDB" id="A0A316FNJ2"/>
<dbReference type="Proteomes" id="UP000245790">
    <property type="component" value="Unassembled WGS sequence"/>
</dbReference>
<gene>
    <name evidence="1" type="ORF">C8D97_108160</name>
</gene>
<accession>A0A316FNJ2</accession>
<protein>
    <submittedName>
        <fullName evidence="1">Uncharacterized protein</fullName>
    </submittedName>
</protein>
<evidence type="ECO:0000313" key="2">
    <source>
        <dbReference type="Proteomes" id="UP000245790"/>
    </source>
</evidence>
<name>A0A316FNJ2_9GAMM</name>
<sequence length="64" mass="7298">MRSHLSKSWIYTAILVGSLVFTFLSLHSGTHRLQLQAFLPFNDQPLLIELADEYSEKQMSDLCG</sequence>
<dbReference type="OrthoDB" id="9970420at2"/>
<organism evidence="1 2">
    <name type="scientific">Pleionea mediterranea</name>
    <dbReference type="NCBI Taxonomy" id="523701"/>
    <lineage>
        <taxon>Bacteria</taxon>
        <taxon>Pseudomonadati</taxon>
        <taxon>Pseudomonadota</taxon>
        <taxon>Gammaproteobacteria</taxon>
        <taxon>Oceanospirillales</taxon>
        <taxon>Pleioneaceae</taxon>
        <taxon>Pleionea</taxon>
    </lineage>
</organism>
<dbReference type="EMBL" id="QGGU01000008">
    <property type="protein sequence ID" value="PWK49250.1"/>
    <property type="molecule type" value="Genomic_DNA"/>
</dbReference>
<dbReference type="RefSeq" id="WP_109764047.1">
    <property type="nucleotide sequence ID" value="NZ_QGGU01000008.1"/>
</dbReference>